<dbReference type="Proteomes" id="UP001057291">
    <property type="component" value="Unassembled WGS sequence"/>
</dbReference>
<organism evidence="1 2">
    <name type="scientific">Collibacillus ludicampi</name>
    <dbReference type="NCBI Taxonomy" id="2771369"/>
    <lineage>
        <taxon>Bacteria</taxon>
        <taxon>Bacillati</taxon>
        <taxon>Bacillota</taxon>
        <taxon>Bacilli</taxon>
        <taxon>Bacillales</taxon>
        <taxon>Alicyclobacillaceae</taxon>
        <taxon>Collibacillus</taxon>
    </lineage>
</organism>
<comment type="caution">
    <text evidence="1">The sequence shown here is derived from an EMBL/GenBank/DDBJ whole genome shotgun (WGS) entry which is preliminary data.</text>
</comment>
<evidence type="ECO:0000313" key="1">
    <source>
        <dbReference type="EMBL" id="GIM48234.1"/>
    </source>
</evidence>
<protein>
    <submittedName>
        <fullName evidence="1">Uncharacterized protein</fullName>
    </submittedName>
</protein>
<reference evidence="1" key="1">
    <citation type="journal article" date="2023" name="Int. J. Syst. Evol. Microbiol.">
        <title>Collibacillus ludicampi gen. nov., sp. nov., a new soil bacterium of the family Alicyclobacillaceae.</title>
        <authorList>
            <person name="Jojima T."/>
            <person name="Ioku Y."/>
            <person name="Fukuta Y."/>
            <person name="Shirasaka N."/>
            <person name="Matsumura Y."/>
            <person name="Mori M."/>
        </authorList>
    </citation>
    <scope>NUCLEOTIDE SEQUENCE</scope>
    <source>
        <strain evidence="1">TP075</strain>
    </source>
</reference>
<gene>
    <name evidence="1" type="ORF">DNHGIG_37830</name>
</gene>
<proteinExistence type="predicted"/>
<accession>A0AAV4LLJ7</accession>
<keyword evidence="2" id="KW-1185">Reference proteome</keyword>
<sequence length="314" mass="37261">MLQHVSRSLRYSLEGFLKRTFYVYNEPMTEEDIVQIVKEHWLAMDEKNRDTIEVRVHMALSTESGVFERKGNRYVMREHVPDDLHDLAYKFLAEKMYPQKHGELLRHIQQVTKRSRGELMSRVDFERDWRFARLTSGEWTLTEWSIINDEVVDLMTTLNVRNANRQELLELVAVDSKGETIVFFPELDPRFQVGSDGQIELLAFQDPPSNEAKASDKRDKESHFMLNNEETEEKYMTAKKDLIASILMELEAYLNRLEERDQQIPQEVMAYFHNDDLKGIERLMQERKRNAEFSTDLQELLKKWNVKAEEMVHV</sequence>
<dbReference type="AlphaFoldDB" id="A0AAV4LLJ7"/>
<dbReference type="EMBL" id="BOQE01000001">
    <property type="protein sequence ID" value="GIM48234.1"/>
    <property type="molecule type" value="Genomic_DNA"/>
</dbReference>
<name>A0AAV4LLJ7_9BACL</name>
<dbReference type="RefSeq" id="WP_282201129.1">
    <property type="nucleotide sequence ID" value="NZ_BOQE01000001.1"/>
</dbReference>
<evidence type="ECO:0000313" key="2">
    <source>
        <dbReference type="Proteomes" id="UP001057291"/>
    </source>
</evidence>